<sequence>MSVVGRVARAALALAVVAAICVLGVLAVGPRHLGDGLSAEDVRCPEGLDDTGISLGRFFGDEEEEPVSGEVRALLEDPNFGASPAAVEDLRAGIVDERVVVALRAITAEHRICVDAFKEGHYFLPGVEDGPLIPEGYGEAGGLPNTHYHGRAADIWDVDGKPVEGNGNDPDVRDVGWILAGLQRDERPDQIIGPPGWTEALDRSPEEGWILDRDQTELHRDHIHLGFRDENGTQNER</sequence>
<evidence type="ECO:0000313" key="2">
    <source>
        <dbReference type="Proteomes" id="UP000502706"/>
    </source>
</evidence>
<gene>
    <name evidence="1" type="ORF">GBA65_18470</name>
</gene>
<organism evidence="1 2">
    <name type="scientific">Rubrobacter marinus</name>
    <dbReference type="NCBI Taxonomy" id="2653852"/>
    <lineage>
        <taxon>Bacteria</taxon>
        <taxon>Bacillati</taxon>
        <taxon>Actinomycetota</taxon>
        <taxon>Rubrobacteria</taxon>
        <taxon>Rubrobacterales</taxon>
        <taxon>Rubrobacteraceae</taxon>
        <taxon>Rubrobacter</taxon>
    </lineage>
</organism>
<dbReference type="EMBL" id="CP045121">
    <property type="protein sequence ID" value="QIN80170.1"/>
    <property type="molecule type" value="Genomic_DNA"/>
</dbReference>
<evidence type="ECO:0000313" key="1">
    <source>
        <dbReference type="EMBL" id="QIN80170.1"/>
    </source>
</evidence>
<dbReference type="RefSeq" id="WP_166397848.1">
    <property type="nucleotide sequence ID" value="NZ_CP045121.1"/>
</dbReference>
<dbReference type="Proteomes" id="UP000502706">
    <property type="component" value="Chromosome"/>
</dbReference>
<dbReference type="KEGG" id="rmar:GBA65_18470"/>
<dbReference type="AlphaFoldDB" id="A0A6G8Q180"/>
<proteinExistence type="predicted"/>
<reference evidence="1 2" key="1">
    <citation type="submission" date="2019-10" db="EMBL/GenBank/DDBJ databases">
        <title>Rubrobacter sp nov SCSIO 52915 isolated from a deep-sea sediment in the South China Sea.</title>
        <authorList>
            <person name="Chen R.W."/>
        </authorList>
    </citation>
    <scope>NUCLEOTIDE SEQUENCE [LARGE SCALE GENOMIC DNA]</scope>
    <source>
        <strain evidence="1 2">SCSIO 52915</strain>
    </source>
</reference>
<protein>
    <submittedName>
        <fullName evidence="1">Uncharacterized protein</fullName>
    </submittedName>
</protein>
<keyword evidence="2" id="KW-1185">Reference proteome</keyword>
<accession>A0A6G8Q180</accession>
<name>A0A6G8Q180_9ACTN</name>